<dbReference type="EMBL" id="FXAM01000001">
    <property type="protein sequence ID" value="SMF96992.1"/>
    <property type="molecule type" value="Genomic_DNA"/>
</dbReference>
<evidence type="ECO:0000313" key="2">
    <source>
        <dbReference type="Proteomes" id="UP000192923"/>
    </source>
</evidence>
<reference evidence="1 2" key="1">
    <citation type="submission" date="2016-12" db="EMBL/GenBank/DDBJ databases">
        <authorList>
            <person name="Song W.-J."/>
            <person name="Kurnit D.M."/>
        </authorList>
    </citation>
    <scope>NUCLEOTIDE SEQUENCE [LARGE SCALE GENOMIC DNA]</scope>
    <source>
        <strain evidence="1 2">175</strain>
    </source>
</reference>
<dbReference type="SUPFAM" id="SSF47413">
    <property type="entry name" value="lambda repressor-like DNA-binding domains"/>
    <property type="match status" value="1"/>
</dbReference>
<protein>
    <submittedName>
        <fullName evidence="1">DNA-binding transcriptional regulator YiaG, contains XRE-type HTH domain</fullName>
    </submittedName>
</protein>
<dbReference type="OrthoDB" id="7365244at2"/>
<sequence>MNPYHYRECGLDNIWLMNGYEIHETAYGKGVSFDRAEELDAAIAKALTEKPAPLTGKEFRFLRIMLDMSQKTVGELMGKEAQTVALWEKAEALKPDVDFLFRHIYRQIAINNSDSYRELVERLNHMDRRENDAQMMFKATETGWDKAA</sequence>
<dbReference type="CDD" id="cd00093">
    <property type="entry name" value="HTH_XRE"/>
    <property type="match status" value="1"/>
</dbReference>
<dbReference type="InterPro" id="IPR001387">
    <property type="entry name" value="Cro/C1-type_HTH"/>
</dbReference>
<organism evidence="1 2">
    <name type="scientific">Methylomagnum ishizawai</name>
    <dbReference type="NCBI Taxonomy" id="1760988"/>
    <lineage>
        <taxon>Bacteria</taxon>
        <taxon>Pseudomonadati</taxon>
        <taxon>Pseudomonadota</taxon>
        <taxon>Gammaproteobacteria</taxon>
        <taxon>Methylococcales</taxon>
        <taxon>Methylococcaceae</taxon>
        <taxon>Methylomagnum</taxon>
    </lineage>
</organism>
<name>A0A1Y6D9C0_9GAMM</name>
<accession>A0A1Y6D9C0</accession>
<gene>
    <name evidence="1" type="ORF">SAMN02949497_4407</name>
</gene>
<evidence type="ECO:0000313" key="1">
    <source>
        <dbReference type="EMBL" id="SMF96992.1"/>
    </source>
</evidence>
<dbReference type="InterPro" id="IPR010982">
    <property type="entry name" value="Lambda_DNA-bd_dom_sf"/>
</dbReference>
<keyword evidence="2" id="KW-1185">Reference proteome</keyword>
<keyword evidence="1" id="KW-0238">DNA-binding</keyword>
<dbReference type="Proteomes" id="UP000192923">
    <property type="component" value="Unassembled WGS sequence"/>
</dbReference>
<dbReference type="STRING" id="1760988.SAMN02949497_4407"/>
<dbReference type="RefSeq" id="WP_085215821.1">
    <property type="nucleotide sequence ID" value="NZ_FXAM01000001.1"/>
</dbReference>
<dbReference type="GO" id="GO:0003677">
    <property type="term" value="F:DNA binding"/>
    <property type="evidence" value="ECO:0007669"/>
    <property type="project" value="UniProtKB-KW"/>
</dbReference>
<proteinExistence type="predicted"/>
<dbReference type="AlphaFoldDB" id="A0A1Y6D9C0"/>